<keyword evidence="4" id="KW-1185">Reference proteome</keyword>
<evidence type="ECO:0000313" key="3">
    <source>
        <dbReference type="EMBL" id="SMD34865.1"/>
    </source>
</evidence>
<dbReference type="Proteomes" id="UP000192472">
    <property type="component" value="Unassembled WGS sequence"/>
</dbReference>
<dbReference type="InterPro" id="IPR000192">
    <property type="entry name" value="Aminotrans_V_dom"/>
</dbReference>
<dbReference type="OrthoDB" id="513408at2"/>
<dbReference type="InterPro" id="IPR015422">
    <property type="entry name" value="PyrdxlP-dep_Trfase_small"/>
</dbReference>
<dbReference type="InterPro" id="IPR015424">
    <property type="entry name" value="PyrdxlP-dep_Trfase"/>
</dbReference>
<evidence type="ECO:0000259" key="2">
    <source>
        <dbReference type="Pfam" id="PF00266"/>
    </source>
</evidence>
<dbReference type="SUPFAM" id="SSF53383">
    <property type="entry name" value="PLP-dependent transferases"/>
    <property type="match status" value="1"/>
</dbReference>
<dbReference type="Gene3D" id="3.90.1150.10">
    <property type="entry name" value="Aspartate Aminotransferase, domain 1"/>
    <property type="match status" value="1"/>
</dbReference>
<evidence type="ECO:0000313" key="4">
    <source>
        <dbReference type="Proteomes" id="UP000192472"/>
    </source>
</evidence>
<evidence type="ECO:0000256" key="1">
    <source>
        <dbReference type="ARBA" id="ARBA00022898"/>
    </source>
</evidence>
<gene>
    <name evidence="3" type="ORF">SAMN04488029_2218</name>
</gene>
<dbReference type="PANTHER" id="PTHR43586:SF15">
    <property type="entry name" value="BLR3095 PROTEIN"/>
    <property type="match status" value="1"/>
</dbReference>
<dbReference type="Pfam" id="PF00266">
    <property type="entry name" value="Aminotran_5"/>
    <property type="match status" value="1"/>
</dbReference>
<sequence>MNCQRKKFNLNKKFAYLNCAYMAPVLKKVEKAGIEGIKAKRQPNKVSGEDFFKDADTLRILYSDLINNPEPNRIVMIPSVSYGIGNVVNNLPIKKGENIVLTEGQFPSNVYPWKSHCDKHSADLILVSAPNTEEKRGKKWNESILEAISENTKAVSLGHVHWADGTLFDLKAIRKKCDEVGAALIIDGTQSVGALPLDIVDIKPDALIVAGYKWLLGPYTSGLAYYGSRFDGGEPIEQNWINRLHSKDFANLVNYQGEYEAGAMRYGMGQQSNFIANPMLIASIKEIRKWGVENIQQYCEDLIKSPLDEVRELGLFAEEEGSRGAHLFGIKFPKEKIDHLTTALKVHRVNVSIRGEFIRVSPHVYNDEKDMSKLLRALKEAI</sequence>
<name>A0A1W2GDY9_REIFA</name>
<feature type="domain" description="Aminotransferase class V" evidence="2">
    <location>
        <begin position="49"/>
        <end position="353"/>
    </location>
</feature>
<proteinExistence type="predicted"/>
<dbReference type="Gene3D" id="3.40.640.10">
    <property type="entry name" value="Type I PLP-dependent aspartate aminotransferase-like (Major domain)"/>
    <property type="match status" value="1"/>
</dbReference>
<reference evidence="3 4" key="1">
    <citation type="submission" date="2017-04" db="EMBL/GenBank/DDBJ databases">
        <authorList>
            <person name="Afonso C.L."/>
            <person name="Miller P.J."/>
            <person name="Scott M.A."/>
            <person name="Spackman E."/>
            <person name="Goraichik I."/>
            <person name="Dimitrov K.M."/>
            <person name="Suarez D.L."/>
            <person name="Swayne D.E."/>
        </authorList>
    </citation>
    <scope>NUCLEOTIDE SEQUENCE [LARGE SCALE GENOMIC DNA]</scope>
    <source>
        <strain evidence="3 4">DSM 26133</strain>
    </source>
</reference>
<protein>
    <submittedName>
        <fullName evidence="3">Selenocysteine lyase/Cysteine desulfurase</fullName>
    </submittedName>
</protein>
<dbReference type="PANTHER" id="PTHR43586">
    <property type="entry name" value="CYSTEINE DESULFURASE"/>
    <property type="match status" value="1"/>
</dbReference>
<dbReference type="AlphaFoldDB" id="A0A1W2GDY9"/>
<dbReference type="InterPro" id="IPR015421">
    <property type="entry name" value="PyrdxlP-dep_Trfase_major"/>
</dbReference>
<dbReference type="GO" id="GO:0016829">
    <property type="term" value="F:lyase activity"/>
    <property type="evidence" value="ECO:0007669"/>
    <property type="project" value="UniProtKB-KW"/>
</dbReference>
<organism evidence="3 4">
    <name type="scientific">Reichenbachiella faecimaris</name>
    <dbReference type="NCBI Taxonomy" id="692418"/>
    <lineage>
        <taxon>Bacteria</taxon>
        <taxon>Pseudomonadati</taxon>
        <taxon>Bacteroidota</taxon>
        <taxon>Cytophagia</taxon>
        <taxon>Cytophagales</taxon>
        <taxon>Reichenbachiellaceae</taxon>
        <taxon>Reichenbachiella</taxon>
    </lineage>
</organism>
<dbReference type="RefSeq" id="WP_084372881.1">
    <property type="nucleotide sequence ID" value="NZ_FWYF01000002.1"/>
</dbReference>
<dbReference type="EMBL" id="FWYF01000002">
    <property type="protein sequence ID" value="SMD34865.1"/>
    <property type="molecule type" value="Genomic_DNA"/>
</dbReference>
<keyword evidence="1" id="KW-0663">Pyridoxal phosphate</keyword>
<dbReference type="STRING" id="692418.SAMN04488029_2218"/>
<keyword evidence="3" id="KW-0456">Lyase</keyword>
<accession>A0A1W2GDY9</accession>